<dbReference type="SUPFAM" id="SSF53335">
    <property type="entry name" value="S-adenosyl-L-methionine-dependent methyltransferases"/>
    <property type="match status" value="1"/>
</dbReference>
<dbReference type="PANTHER" id="PTHR11579">
    <property type="entry name" value="PROTEIN-L-ISOASPARTATE O-METHYLTRANSFERASE"/>
    <property type="match status" value="1"/>
</dbReference>
<evidence type="ECO:0000256" key="4">
    <source>
        <dbReference type="ARBA" id="ARBA00013346"/>
    </source>
</evidence>
<keyword evidence="7" id="KW-0808">Transferase</keyword>
<sequence length="194" mass="20792">MHGGARMNRVAQAMSTVNRADFLPPGARQHAEFDAPVAIGHGQTNSQPYTVAFMLNLLDVQAGHRVLDVGSGSGWTTALLAELGCEVTGVELVPELVEFGRANLATAGYKGVEIHQATDGVFGLPELAPFDRILVSAEADHIPQDLIDQLKIGGSMVIPVEGTMLHIERISEGESAMTRHGLFRFVPLLRSRGD</sequence>
<dbReference type="PANTHER" id="PTHR11579:SF0">
    <property type="entry name" value="PROTEIN-L-ISOASPARTATE(D-ASPARTATE) O-METHYLTRANSFERASE"/>
    <property type="match status" value="1"/>
</dbReference>
<keyword evidence="8" id="KW-0949">S-adenosyl-L-methionine</keyword>
<protein>
    <recommendedName>
        <fullName evidence="4">Protein-L-isoaspartate O-methyltransferase</fullName>
        <ecNumber evidence="3">2.1.1.77</ecNumber>
    </recommendedName>
    <alternativeName>
        <fullName evidence="11">L-isoaspartyl protein carboxyl methyltransferase</fullName>
    </alternativeName>
    <alternativeName>
        <fullName evidence="9">Protein L-isoaspartyl methyltransferase</fullName>
    </alternativeName>
    <alternativeName>
        <fullName evidence="10">Protein-beta-aspartate methyltransferase</fullName>
    </alternativeName>
</protein>
<organism evidence="12 13">
    <name type="scientific">Corynebacterium lemuris</name>
    <dbReference type="NCBI Taxonomy" id="1859292"/>
    <lineage>
        <taxon>Bacteria</taxon>
        <taxon>Bacillati</taxon>
        <taxon>Actinomycetota</taxon>
        <taxon>Actinomycetes</taxon>
        <taxon>Mycobacteriales</taxon>
        <taxon>Corynebacteriaceae</taxon>
        <taxon>Corynebacterium</taxon>
    </lineage>
</organism>
<evidence type="ECO:0000256" key="8">
    <source>
        <dbReference type="ARBA" id="ARBA00022691"/>
    </source>
</evidence>
<evidence type="ECO:0000256" key="1">
    <source>
        <dbReference type="ARBA" id="ARBA00004496"/>
    </source>
</evidence>
<evidence type="ECO:0000256" key="7">
    <source>
        <dbReference type="ARBA" id="ARBA00022679"/>
    </source>
</evidence>
<keyword evidence="5" id="KW-0963">Cytoplasm</keyword>
<dbReference type="InterPro" id="IPR029063">
    <property type="entry name" value="SAM-dependent_MTases_sf"/>
</dbReference>
<dbReference type="CDD" id="cd02440">
    <property type="entry name" value="AdoMet_MTases"/>
    <property type="match status" value="1"/>
</dbReference>
<dbReference type="Gene3D" id="3.40.50.150">
    <property type="entry name" value="Vaccinia Virus protein VP39"/>
    <property type="match status" value="1"/>
</dbReference>
<evidence type="ECO:0000256" key="6">
    <source>
        <dbReference type="ARBA" id="ARBA00022603"/>
    </source>
</evidence>
<evidence type="ECO:0000313" key="12">
    <source>
        <dbReference type="EMBL" id="MCS5478819.1"/>
    </source>
</evidence>
<proteinExistence type="inferred from homology"/>
<dbReference type="EC" id="2.1.1.77" evidence="3"/>
<dbReference type="EMBL" id="JANWTC010000002">
    <property type="protein sequence ID" value="MCS5478819.1"/>
    <property type="molecule type" value="Genomic_DNA"/>
</dbReference>
<evidence type="ECO:0000256" key="10">
    <source>
        <dbReference type="ARBA" id="ARBA00031323"/>
    </source>
</evidence>
<dbReference type="Pfam" id="PF01135">
    <property type="entry name" value="PCMT"/>
    <property type="match status" value="1"/>
</dbReference>
<evidence type="ECO:0000256" key="11">
    <source>
        <dbReference type="ARBA" id="ARBA00031350"/>
    </source>
</evidence>
<comment type="similarity">
    <text evidence="2">Belongs to the methyltransferase superfamily. L-isoaspartyl/D-aspartyl protein methyltransferase family.</text>
</comment>
<accession>A0ABT2FY10</accession>
<dbReference type="RefSeq" id="WP_259426893.1">
    <property type="nucleotide sequence ID" value="NZ_JANWTC010000002.1"/>
</dbReference>
<evidence type="ECO:0000256" key="5">
    <source>
        <dbReference type="ARBA" id="ARBA00022490"/>
    </source>
</evidence>
<keyword evidence="13" id="KW-1185">Reference proteome</keyword>
<comment type="caution">
    <text evidence="12">The sequence shown here is derived from an EMBL/GenBank/DDBJ whole genome shotgun (WGS) entry which is preliminary data.</text>
</comment>
<evidence type="ECO:0000256" key="2">
    <source>
        <dbReference type="ARBA" id="ARBA00005369"/>
    </source>
</evidence>
<gene>
    <name evidence="12" type="ORF">NYP18_04025</name>
</gene>
<dbReference type="InterPro" id="IPR000682">
    <property type="entry name" value="PCMT"/>
</dbReference>
<reference evidence="12 13" key="1">
    <citation type="submission" date="2022-08" db="EMBL/GenBank/DDBJ databases">
        <title>YIM 101645 draft genome.</title>
        <authorList>
            <person name="Chen X."/>
        </authorList>
    </citation>
    <scope>NUCLEOTIDE SEQUENCE [LARGE SCALE GENOMIC DNA]</scope>
    <source>
        <strain evidence="12 13">YIM 101645</strain>
    </source>
</reference>
<name>A0ABT2FY10_9CORY</name>
<comment type="subcellular location">
    <subcellularLocation>
        <location evidence="1">Cytoplasm</location>
    </subcellularLocation>
</comment>
<evidence type="ECO:0000256" key="3">
    <source>
        <dbReference type="ARBA" id="ARBA00011890"/>
    </source>
</evidence>
<evidence type="ECO:0000256" key="9">
    <source>
        <dbReference type="ARBA" id="ARBA00030757"/>
    </source>
</evidence>
<dbReference type="Proteomes" id="UP001205965">
    <property type="component" value="Unassembled WGS sequence"/>
</dbReference>
<keyword evidence="6" id="KW-0489">Methyltransferase</keyword>
<evidence type="ECO:0000313" key="13">
    <source>
        <dbReference type="Proteomes" id="UP001205965"/>
    </source>
</evidence>